<dbReference type="GO" id="GO:0008270">
    <property type="term" value="F:zinc ion binding"/>
    <property type="evidence" value="ECO:0007669"/>
    <property type="project" value="InterPro"/>
</dbReference>
<dbReference type="OrthoDB" id="4898680at2759"/>
<dbReference type="InterPro" id="IPR001138">
    <property type="entry name" value="Zn2Cys6_DnaBD"/>
</dbReference>
<keyword evidence="7" id="KW-1185">Reference proteome</keyword>
<dbReference type="PANTHER" id="PTHR31001:SF40">
    <property type="entry name" value="ZN(II)2CYS6 TRANSCRIPTION FACTOR (EUROFUNG)"/>
    <property type="match status" value="1"/>
</dbReference>
<feature type="domain" description="Zn(2)-C6 fungal-type" evidence="5">
    <location>
        <begin position="15"/>
        <end position="47"/>
    </location>
</feature>
<dbReference type="GO" id="GO:0006351">
    <property type="term" value="P:DNA-templated transcription"/>
    <property type="evidence" value="ECO:0007669"/>
    <property type="project" value="InterPro"/>
</dbReference>
<dbReference type="SMART" id="SM00906">
    <property type="entry name" value="Fungal_trans"/>
    <property type="match status" value="1"/>
</dbReference>
<evidence type="ECO:0000256" key="4">
    <source>
        <dbReference type="SAM" id="MobiDB-lite"/>
    </source>
</evidence>
<keyword evidence="2" id="KW-0479">Metal-binding</keyword>
<dbReference type="PANTHER" id="PTHR31001">
    <property type="entry name" value="UNCHARACTERIZED TRANSCRIPTIONAL REGULATORY PROTEIN"/>
    <property type="match status" value="1"/>
</dbReference>
<sequence length="664" mass="74034">MSQTATLWANGRPQACTPCRTRKVACDHARPVCDRCRRRGQDSQCQYPQSVAVSRADQSMSHPNSHYGPSSLGDSSLPTESSDIVDAGSRVSLSPGAGFLGFASHTDIFQEINHGLSQAGGLSPQQETGNLDQSTKQRVTFNALPPNIQSSCLVVLKCILSHDFRSLTSHDSPGWTRSWTTITVSSVAASVVPMLGPYQQEIEPRLEPIAERICNNTTRPLNDSSDAQIWMDQFTGPNMRWESLGLLWFKLNNIPNDLLSLRHSKEKFEDKDLSKALALEYLSHCVDLSRHFNEANDLQFALCRQKSNLESVIFGDACLTCWHSHGENVALMTYLGLHADMNTAPYKPSLCVEYKRRLFASLYHGDKMNVAFTGRPPLIGRRFCTTPLPLDLDDEQLAADEATRMQAVTLLNEHGWNTSGTVSPATVFRARCLMAYIMDEVIEVAFEGSSDANLAKLRILRAREMELASNFPSGLVYDPDELFSPYVDTDILFAKIVVRLSHLQNLFLIDRQLLCNDAADEGDLLGVAFELVTLSVLFWTHKDRFVNIRQEFEWLLMAYAAPGGGVLCLELLKPTFQGAYPKNPRLTRSSMIQQLSLVVGFLEWVRPSAPNGKLCASCKVIIQRVLDHCLNQEVDSSGTLIGFDPSFIAQPRFGFDLLNTFDWL</sequence>
<dbReference type="GO" id="GO:0000981">
    <property type="term" value="F:DNA-binding transcription factor activity, RNA polymerase II-specific"/>
    <property type="evidence" value="ECO:0007669"/>
    <property type="project" value="InterPro"/>
</dbReference>
<dbReference type="InterPro" id="IPR050613">
    <property type="entry name" value="Sec_Metabolite_Reg"/>
</dbReference>
<feature type="region of interest" description="Disordered" evidence="4">
    <location>
        <begin position="47"/>
        <end position="83"/>
    </location>
</feature>
<dbReference type="Proteomes" id="UP000777438">
    <property type="component" value="Unassembled WGS sequence"/>
</dbReference>
<dbReference type="InterPro" id="IPR007219">
    <property type="entry name" value="XnlR_reg_dom"/>
</dbReference>
<evidence type="ECO:0000313" key="6">
    <source>
        <dbReference type="EMBL" id="KAH6867427.1"/>
    </source>
</evidence>
<dbReference type="CDD" id="cd00067">
    <property type="entry name" value="GAL4"/>
    <property type="match status" value="1"/>
</dbReference>
<evidence type="ECO:0000256" key="1">
    <source>
        <dbReference type="ARBA" id="ARBA00004123"/>
    </source>
</evidence>
<evidence type="ECO:0000256" key="2">
    <source>
        <dbReference type="ARBA" id="ARBA00022723"/>
    </source>
</evidence>
<dbReference type="GO" id="GO:0005634">
    <property type="term" value="C:nucleus"/>
    <property type="evidence" value="ECO:0007669"/>
    <property type="project" value="UniProtKB-SubCell"/>
</dbReference>
<evidence type="ECO:0000256" key="3">
    <source>
        <dbReference type="ARBA" id="ARBA00023242"/>
    </source>
</evidence>
<organism evidence="6 7">
    <name type="scientific">Thelonectria olida</name>
    <dbReference type="NCBI Taxonomy" id="1576542"/>
    <lineage>
        <taxon>Eukaryota</taxon>
        <taxon>Fungi</taxon>
        <taxon>Dikarya</taxon>
        <taxon>Ascomycota</taxon>
        <taxon>Pezizomycotina</taxon>
        <taxon>Sordariomycetes</taxon>
        <taxon>Hypocreomycetidae</taxon>
        <taxon>Hypocreales</taxon>
        <taxon>Nectriaceae</taxon>
        <taxon>Thelonectria</taxon>
    </lineage>
</organism>
<feature type="compositionally biased region" description="Polar residues" evidence="4">
    <location>
        <begin position="47"/>
        <end position="82"/>
    </location>
</feature>
<comment type="subcellular location">
    <subcellularLocation>
        <location evidence="1">Nucleus</location>
    </subcellularLocation>
</comment>
<dbReference type="EMBL" id="JAGPYM010000102">
    <property type="protein sequence ID" value="KAH6867427.1"/>
    <property type="molecule type" value="Genomic_DNA"/>
</dbReference>
<evidence type="ECO:0000313" key="7">
    <source>
        <dbReference type="Proteomes" id="UP000777438"/>
    </source>
</evidence>
<dbReference type="Pfam" id="PF00172">
    <property type="entry name" value="Zn_clus"/>
    <property type="match status" value="1"/>
</dbReference>
<reference evidence="6 7" key="1">
    <citation type="journal article" date="2021" name="Nat. Commun.">
        <title>Genetic determinants of endophytism in the Arabidopsis root mycobiome.</title>
        <authorList>
            <person name="Mesny F."/>
            <person name="Miyauchi S."/>
            <person name="Thiergart T."/>
            <person name="Pickel B."/>
            <person name="Atanasova L."/>
            <person name="Karlsson M."/>
            <person name="Huettel B."/>
            <person name="Barry K.W."/>
            <person name="Haridas S."/>
            <person name="Chen C."/>
            <person name="Bauer D."/>
            <person name="Andreopoulos W."/>
            <person name="Pangilinan J."/>
            <person name="LaButti K."/>
            <person name="Riley R."/>
            <person name="Lipzen A."/>
            <person name="Clum A."/>
            <person name="Drula E."/>
            <person name="Henrissat B."/>
            <person name="Kohler A."/>
            <person name="Grigoriev I.V."/>
            <person name="Martin F.M."/>
            <person name="Hacquard S."/>
        </authorList>
    </citation>
    <scope>NUCLEOTIDE SEQUENCE [LARGE SCALE GENOMIC DNA]</scope>
    <source>
        <strain evidence="6 7">MPI-CAGE-CH-0241</strain>
    </source>
</reference>
<dbReference type="InterPro" id="IPR036864">
    <property type="entry name" value="Zn2-C6_fun-type_DNA-bd_sf"/>
</dbReference>
<dbReference type="CDD" id="cd12148">
    <property type="entry name" value="fungal_TF_MHR"/>
    <property type="match status" value="1"/>
</dbReference>
<dbReference type="Gene3D" id="4.10.240.10">
    <property type="entry name" value="Zn(2)-C6 fungal-type DNA-binding domain"/>
    <property type="match status" value="1"/>
</dbReference>
<dbReference type="SMART" id="SM00066">
    <property type="entry name" value="GAL4"/>
    <property type="match status" value="1"/>
</dbReference>
<dbReference type="PROSITE" id="PS50048">
    <property type="entry name" value="ZN2_CY6_FUNGAL_2"/>
    <property type="match status" value="1"/>
</dbReference>
<protein>
    <recommendedName>
        <fullName evidence="5">Zn(2)-C6 fungal-type domain-containing protein</fullName>
    </recommendedName>
</protein>
<dbReference type="GO" id="GO:0003677">
    <property type="term" value="F:DNA binding"/>
    <property type="evidence" value="ECO:0007669"/>
    <property type="project" value="InterPro"/>
</dbReference>
<comment type="caution">
    <text evidence="6">The sequence shown here is derived from an EMBL/GenBank/DDBJ whole genome shotgun (WGS) entry which is preliminary data.</text>
</comment>
<accession>A0A9P8VNT9</accession>
<dbReference type="SUPFAM" id="SSF57701">
    <property type="entry name" value="Zn2/Cys6 DNA-binding domain"/>
    <property type="match status" value="1"/>
</dbReference>
<dbReference type="AlphaFoldDB" id="A0A9P8VNT9"/>
<evidence type="ECO:0000259" key="5">
    <source>
        <dbReference type="PROSITE" id="PS50048"/>
    </source>
</evidence>
<dbReference type="PROSITE" id="PS00463">
    <property type="entry name" value="ZN2_CY6_FUNGAL_1"/>
    <property type="match status" value="1"/>
</dbReference>
<name>A0A9P8VNT9_9HYPO</name>
<gene>
    <name evidence="6" type="ORF">B0T10DRAFT_502391</name>
</gene>
<keyword evidence="3" id="KW-0539">Nucleus</keyword>
<proteinExistence type="predicted"/>